<reference evidence="3" key="2">
    <citation type="submission" date="2020-09" db="EMBL/GenBank/DDBJ databases">
        <authorList>
            <person name="Sun Q."/>
            <person name="Zhou Y."/>
        </authorList>
    </citation>
    <scope>NUCLEOTIDE SEQUENCE</scope>
    <source>
        <strain evidence="3">CGMCC 1.15179</strain>
    </source>
</reference>
<evidence type="ECO:0000259" key="2">
    <source>
        <dbReference type="Pfam" id="PF09681"/>
    </source>
</evidence>
<feature type="compositionally biased region" description="Polar residues" evidence="1">
    <location>
        <begin position="142"/>
        <end position="154"/>
    </location>
</feature>
<organism evidence="3 4">
    <name type="scientific">Marinithermofilum abyssi</name>
    <dbReference type="NCBI Taxonomy" id="1571185"/>
    <lineage>
        <taxon>Bacteria</taxon>
        <taxon>Bacillati</taxon>
        <taxon>Bacillota</taxon>
        <taxon>Bacilli</taxon>
        <taxon>Bacillales</taxon>
        <taxon>Thermoactinomycetaceae</taxon>
        <taxon>Marinithermofilum</taxon>
    </lineage>
</organism>
<name>A0A8J2VII3_9BACL</name>
<feature type="region of interest" description="Disordered" evidence="1">
    <location>
        <begin position="124"/>
        <end position="174"/>
    </location>
</feature>
<evidence type="ECO:0000313" key="4">
    <source>
        <dbReference type="Proteomes" id="UP000625210"/>
    </source>
</evidence>
<evidence type="ECO:0000313" key="3">
    <source>
        <dbReference type="EMBL" id="GGE16318.1"/>
    </source>
</evidence>
<feature type="domain" description="Phage replisome organiser N-terminal" evidence="2">
    <location>
        <begin position="6"/>
        <end position="125"/>
    </location>
</feature>
<evidence type="ECO:0000256" key="1">
    <source>
        <dbReference type="SAM" id="MobiDB-lite"/>
    </source>
</evidence>
<reference evidence="3" key="1">
    <citation type="journal article" date="2014" name="Int. J. Syst. Evol. Microbiol.">
        <title>Complete genome sequence of Corynebacterium casei LMG S-19264T (=DSM 44701T), isolated from a smear-ripened cheese.</title>
        <authorList>
            <consortium name="US DOE Joint Genome Institute (JGI-PGF)"/>
            <person name="Walter F."/>
            <person name="Albersmeier A."/>
            <person name="Kalinowski J."/>
            <person name="Ruckert C."/>
        </authorList>
    </citation>
    <scope>NUCLEOTIDE SEQUENCE</scope>
    <source>
        <strain evidence="3">CGMCC 1.15179</strain>
    </source>
</reference>
<dbReference type="InterPro" id="IPR010056">
    <property type="entry name" value="Phage_rep_org__N"/>
</dbReference>
<comment type="caution">
    <text evidence="3">The sequence shown here is derived from an EMBL/GenBank/DDBJ whole genome shotgun (WGS) entry which is preliminary data.</text>
</comment>
<protein>
    <recommendedName>
        <fullName evidence="2">Phage replisome organiser N-terminal domain-containing protein</fullName>
    </recommendedName>
</protein>
<dbReference type="Proteomes" id="UP000625210">
    <property type="component" value="Unassembled WGS sequence"/>
</dbReference>
<sequence length="316" mass="37250">MAGVPWIRISTSMFEDEKVKLIQALPEGDTLVVIWIRLLTMAGKTNDNGYIYLSEGTPYTPQMLSVIMNKPQPVMDLALRTFTDFQMIEVDEKGICILNWEKHQNIEGLEKIRKQTKERVKRYRERKKKEQLLLPKGKSQNEDCNVTGNATETPGNAIDKEEDRDKEKERDRREKENLCFKEDIEAFVETQMASNPLLVSPKLLVKYIDCIRLTRKTTRISRNIVLKLWEKWQQYSPAVVTYAMWVHVEKHDDKREEYTLGIMRGTDEHEANRKLIMLKNRRQPAYNQPPSRRVDEEEPEVIRRIREMEKELQAEG</sequence>
<dbReference type="PANTHER" id="PTHR37293:SF7">
    <property type="entry name" value="HYPOTHETICAL PHAGE PROTEIN"/>
    <property type="match status" value="1"/>
</dbReference>
<dbReference type="InterPro" id="IPR053162">
    <property type="entry name" value="DnaD"/>
</dbReference>
<dbReference type="NCBIfam" id="TIGR01714">
    <property type="entry name" value="phage_rep_org_N"/>
    <property type="match status" value="1"/>
</dbReference>
<feature type="compositionally biased region" description="Basic and acidic residues" evidence="1">
    <location>
        <begin position="158"/>
        <end position="174"/>
    </location>
</feature>
<gene>
    <name evidence="3" type="ORF">GCM10011571_17480</name>
</gene>
<dbReference type="PANTHER" id="PTHR37293">
    <property type="entry name" value="PHAGE REPLICATION PROTEIN-RELATED"/>
    <property type="match status" value="1"/>
</dbReference>
<dbReference type="AlphaFoldDB" id="A0A8J2VII3"/>
<dbReference type="Pfam" id="PF09681">
    <property type="entry name" value="Phage_rep_org_N"/>
    <property type="match status" value="1"/>
</dbReference>
<keyword evidence="4" id="KW-1185">Reference proteome</keyword>
<dbReference type="EMBL" id="BMHQ01000005">
    <property type="protein sequence ID" value="GGE16318.1"/>
    <property type="molecule type" value="Genomic_DNA"/>
</dbReference>
<accession>A0A8J2VII3</accession>
<dbReference type="RefSeq" id="WP_188647494.1">
    <property type="nucleotide sequence ID" value="NZ_BMHQ01000005.1"/>
</dbReference>
<proteinExistence type="predicted"/>